<gene>
    <name evidence="20" type="primary">ribA</name>
    <name evidence="21" type="synonym">ribB</name>
    <name evidence="23" type="ORF">MXMO3_01200</name>
</gene>
<dbReference type="NCBIfam" id="TIGR00505">
    <property type="entry name" value="ribA"/>
    <property type="match status" value="1"/>
</dbReference>
<evidence type="ECO:0000313" key="23">
    <source>
        <dbReference type="EMBL" id="AVX03731.1"/>
    </source>
</evidence>
<evidence type="ECO:0000256" key="18">
    <source>
        <dbReference type="ARBA" id="ARBA00043932"/>
    </source>
</evidence>
<feature type="binding site" evidence="21">
    <location>
        <begin position="25"/>
        <end position="26"/>
    </location>
    <ligand>
        <name>D-ribulose 5-phosphate</name>
        <dbReference type="ChEBI" id="CHEBI:58121"/>
    </ligand>
</feature>
<dbReference type="GO" id="GO:0008270">
    <property type="term" value="F:zinc ion binding"/>
    <property type="evidence" value="ECO:0007669"/>
    <property type="project" value="UniProtKB-UniRule"/>
</dbReference>
<keyword evidence="9 21" id="KW-0479">Metal-binding</keyword>
<feature type="binding site" evidence="20">
    <location>
        <position position="321"/>
    </location>
    <ligand>
        <name>GTP</name>
        <dbReference type="ChEBI" id="CHEBI:37565"/>
    </ligand>
</feature>
<dbReference type="NCBIfam" id="TIGR00506">
    <property type="entry name" value="ribB"/>
    <property type="match status" value="1"/>
</dbReference>
<evidence type="ECO:0000256" key="20">
    <source>
        <dbReference type="HAMAP-Rule" id="MF_00179"/>
    </source>
</evidence>
<feature type="binding site" evidence="20">
    <location>
        <position position="361"/>
    </location>
    <ligand>
        <name>GTP</name>
        <dbReference type="ChEBI" id="CHEBI:37565"/>
    </ligand>
</feature>
<dbReference type="Pfam" id="PF00925">
    <property type="entry name" value="GTP_cyclohydro2"/>
    <property type="match status" value="1"/>
</dbReference>
<dbReference type="PANTHER" id="PTHR21327:SF18">
    <property type="entry name" value="3,4-DIHYDROXY-2-BUTANONE 4-PHOSPHATE SYNTHASE"/>
    <property type="match status" value="1"/>
</dbReference>
<dbReference type="RefSeq" id="WP_027834633.1">
    <property type="nucleotide sequence ID" value="NZ_CP021330.1"/>
</dbReference>
<evidence type="ECO:0000256" key="19">
    <source>
        <dbReference type="ARBA" id="ARBA00049295"/>
    </source>
</evidence>
<feature type="binding site" evidence="20">
    <location>
        <position position="275"/>
    </location>
    <ligand>
        <name>GTP</name>
        <dbReference type="ChEBI" id="CHEBI:37565"/>
    </ligand>
</feature>
<evidence type="ECO:0000256" key="12">
    <source>
        <dbReference type="ARBA" id="ARBA00022833"/>
    </source>
</evidence>
<evidence type="ECO:0000256" key="15">
    <source>
        <dbReference type="ARBA" id="ARBA00023211"/>
    </source>
</evidence>
<evidence type="ECO:0000256" key="2">
    <source>
        <dbReference type="ARBA" id="ARBA00001936"/>
    </source>
</evidence>
<feature type="binding site" evidence="20">
    <location>
        <begin position="254"/>
        <end position="258"/>
    </location>
    <ligand>
        <name>GTP</name>
        <dbReference type="ChEBI" id="CHEBI:37565"/>
    </ligand>
</feature>
<keyword evidence="11 20" id="KW-0378">Hydrolase</keyword>
<evidence type="ECO:0000256" key="8">
    <source>
        <dbReference type="ARBA" id="ARBA00022619"/>
    </source>
</evidence>
<comment type="catalytic activity">
    <reaction evidence="19 20">
        <text>GTP + 4 H2O = 2,5-diamino-6-hydroxy-4-(5-phosphoribosylamino)-pyrimidine + formate + 2 phosphate + 3 H(+)</text>
        <dbReference type="Rhea" id="RHEA:23704"/>
        <dbReference type="ChEBI" id="CHEBI:15377"/>
        <dbReference type="ChEBI" id="CHEBI:15378"/>
        <dbReference type="ChEBI" id="CHEBI:15740"/>
        <dbReference type="ChEBI" id="CHEBI:37565"/>
        <dbReference type="ChEBI" id="CHEBI:43474"/>
        <dbReference type="ChEBI" id="CHEBI:58614"/>
        <dbReference type="EC" id="3.5.4.25"/>
    </reaction>
</comment>
<dbReference type="GO" id="GO:0005829">
    <property type="term" value="C:cytosol"/>
    <property type="evidence" value="ECO:0007669"/>
    <property type="project" value="TreeGrafter"/>
</dbReference>
<sequence length="405" mass="43377">MSRLQRAVEHLKNGGMIVLTDDEDRENEGDLVIAAEFATPEAVRFMAKEGCGLICLPMSGEQIDRLGLPPMVKQNRANRSTAFTVSIEARDGITTGISAYDRSQTIMTAIKPDVLPGEIVSPGHVFPLRAAEGGSRVRNGHTEASVDLMQLAGLNPAAVICEVMGEDGHMAKGDELESFAKAHDLPMLSIAELVAHLGGPTRASNALVSRVAASQLPTHHTNHDFEVLAYREIASGEEHVALLHQPLGDNPLVRVHSECLTGDAFGSKRCDCGPQLQAAMAEIDAHPDGGVIIYMRGHEGRGIGIGNKIRAYQLQDKGMDTVDANRALGLPIDARQFDIAAAILKDLGLNSISLLSNNPAKAKALEGMGITLQEVRPLQVGATPQNAGYLETKREKLNHNLPENV</sequence>
<accession>A0A2R4MCG8</accession>
<comment type="similarity">
    <text evidence="6">In the N-terminal section; belongs to the DHBP synthase family.</text>
</comment>
<keyword evidence="12 20" id="KW-0862">Zinc</keyword>
<comment type="similarity">
    <text evidence="7">In the C-terminal section; belongs to the GTP cyclohydrolase II family.</text>
</comment>
<dbReference type="Gene3D" id="3.90.870.10">
    <property type="entry name" value="DHBP synthase"/>
    <property type="match status" value="1"/>
</dbReference>
<keyword evidence="10 20" id="KW-0547">Nucleotide-binding</keyword>
<comment type="pathway">
    <text evidence="4 20">Cofactor biosynthesis; riboflavin biosynthesis; 5-amino-6-(D-ribitylamino)uracil from GTP: step 1/4.</text>
</comment>
<comment type="pathway">
    <text evidence="5 21">Cofactor biosynthesis; riboflavin biosynthesis; 2-hydroxy-3-oxobutyl phosphate from D-ribulose 5-phosphate: step 1/1.</text>
</comment>
<evidence type="ECO:0000256" key="3">
    <source>
        <dbReference type="ARBA" id="ARBA00002284"/>
    </source>
</evidence>
<name>A0A2R4MCG8_9HYPH</name>
<evidence type="ECO:0000256" key="16">
    <source>
        <dbReference type="ARBA" id="ARBA00023239"/>
    </source>
</evidence>
<comment type="catalytic activity">
    <reaction evidence="1 21">
        <text>D-ribulose 5-phosphate = (2S)-2-hydroxy-3-oxobutyl phosphate + formate + H(+)</text>
        <dbReference type="Rhea" id="RHEA:18457"/>
        <dbReference type="ChEBI" id="CHEBI:15378"/>
        <dbReference type="ChEBI" id="CHEBI:15740"/>
        <dbReference type="ChEBI" id="CHEBI:58121"/>
        <dbReference type="ChEBI" id="CHEBI:58830"/>
        <dbReference type="EC" id="4.1.99.12"/>
    </reaction>
</comment>
<keyword evidence="13 21" id="KW-0460">Magnesium</keyword>
<evidence type="ECO:0000256" key="1">
    <source>
        <dbReference type="ARBA" id="ARBA00000141"/>
    </source>
</evidence>
<evidence type="ECO:0000256" key="4">
    <source>
        <dbReference type="ARBA" id="ARBA00004853"/>
    </source>
</evidence>
<comment type="similarity">
    <text evidence="20">Belongs to the GTP cyclohydrolase II family.</text>
</comment>
<dbReference type="UniPathway" id="UPA00275">
    <property type="reaction ID" value="UER00399"/>
</dbReference>
<evidence type="ECO:0000313" key="24">
    <source>
        <dbReference type="Proteomes" id="UP000258927"/>
    </source>
</evidence>
<feature type="binding site" evidence="21">
    <location>
        <position position="30"/>
    </location>
    <ligand>
        <name>D-ribulose 5-phosphate</name>
        <dbReference type="ChEBI" id="CHEBI:58121"/>
    </ligand>
</feature>
<dbReference type="KEGG" id="mmyr:MXMO3_01200"/>
<proteinExistence type="inferred from homology"/>
<comment type="subunit">
    <text evidence="21">Homodimer.</text>
</comment>
<keyword evidence="14 20" id="KW-0342">GTP-binding</keyword>
<keyword evidence="8 21" id="KW-0686">Riboflavin biosynthesis</keyword>
<dbReference type="PIRSF" id="PIRSF001259">
    <property type="entry name" value="RibA"/>
    <property type="match status" value="1"/>
</dbReference>
<dbReference type="FunFam" id="3.90.870.10:FF:000001">
    <property type="entry name" value="Riboflavin biosynthesis protein RibBA"/>
    <property type="match status" value="1"/>
</dbReference>
<comment type="similarity">
    <text evidence="21">Belongs to the DHBP synthase family.</text>
</comment>
<dbReference type="STRING" id="1122213.GCA_000423365_01596"/>
<feature type="binding site" evidence="21">
    <location>
        <position position="26"/>
    </location>
    <ligand>
        <name>Mg(2+)</name>
        <dbReference type="ChEBI" id="CHEBI:18420"/>
        <label>1</label>
    </ligand>
</feature>
<dbReference type="NCBIfam" id="NF001591">
    <property type="entry name" value="PRK00393.1"/>
    <property type="match status" value="1"/>
</dbReference>
<feature type="site" description="Essential for catalytic activity" evidence="21">
    <location>
        <position position="124"/>
    </location>
</feature>
<dbReference type="GO" id="GO:0030145">
    <property type="term" value="F:manganese ion binding"/>
    <property type="evidence" value="ECO:0007669"/>
    <property type="project" value="UniProtKB-UniRule"/>
</dbReference>
<feature type="binding site" evidence="21">
    <location>
        <position position="141"/>
    </location>
    <ligand>
        <name>Mg(2+)</name>
        <dbReference type="ChEBI" id="CHEBI:18420"/>
        <label>2</label>
    </ligand>
</feature>
<keyword evidence="15 21" id="KW-0464">Manganese</keyword>
<dbReference type="GO" id="GO:0009231">
    <property type="term" value="P:riboflavin biosynthetic process"/>
    <property type="evidence" value="ECO:0007669"/>
    <property type="project" value="UniProtKB-UniRule"/>
</dbReference>
<dbReference type="AlphaFoldDB" id="A0A2R4MCG8"/>
<dbReference type="Gene3D" id="3.40.50.10990">
    <property type="entry name" value="GTP cyclohydrolase II"/>
    <property type="match status" value="1"/>
</dbReference>
<evidence type="ECO:0000259" key="22">
    <source>
        <dbReference type="Pfam" id="PF00925"/>
    </source>
</evidence>
<evidence type="ECO:0000256" key="21">
    <source>
        <dbReference type="HAMAP-Rule" id="MF_00180"/>
    </source>
</evidence>
<feature type="active site" description="Nucleophile" evidence="20">
    <location>
        <position position="335"/>
    </location>
</feature>
<dbReference type="InterPro" id="IPR036144">
    <property type="entry name" value="RibA-like_sf"/>
</dbReference>
<feature type="binding site" evidence="21">
    <location>
        <position position="26"/>
    </location>
    <ligand>
        <name>Mg(2+)</name>
        <dbReference type="ChEBI" id="CHEBI:18420"/>
        <label>2</label>
    </ligand>
</feature>
<dbReference type="GO" id="GO:0003935">
    <property type="term" value="F:GTP cyclohydrolase II activity"/>
    <property type="evidence" value="ECO:0007669"/>
    <property type="project" value="UniProtKB-UniRule"/>
</dbReference>
<feature type="domain" description="GTP cyclohydrolase II" evidence="22">
    <location>
        <begin position="210"/>
        <end position="375"/>
    </location>
</feature>
<keyword evidence="16 21" id="KW-0456">Lyase</keyword>
<keyword evidence="17" id="KW-0511">Multifunctional enzyme</keyword>
<evidence type="ECO:0000256" key="14">
    <source>
        <dbReference type="ARBA" id="ARBA00023134"/>
    </source>
</evidence>
<feature type="site" description="Essential for catalytic activity" evidence="21">
    <location>
        <position position="162"/>
    </location>
</feature>
<dbReference type="GO" id="GO:0000287">
    <property type="term" value="F:magnesium ion binding"/>
    <property type="evidence" value="ECO:0007669"/>
    <property type="project" value="UniProtKB-UniRule"/>
</dbReference>
<dbReference type="HAMAP" id="MF_00180">
    <property type="entry name" value="RibB"/>
    <property type="match status" value="1"/>
</dbReference>
<dbReference type="EC" id="4.1.99.12" evidence="21"/>
<dbReference type="FunFam" id="3.40.50.10990:FF:000001">
    <property type="entry name" value="Riboflavin biosynthesis protein RibBA"/>
    <property type="match status" value="1"/>
</dbReference>
<comment type="function">
    <text evidence="3 21">Catalyzes the conversion of D-ribulose 5-phosphate to formate and 3,4-dihydroxy-2-butanone 4-phosphate.</text>
</comment>
<comment type="cofactor">
    <cofactor evidence="21">
        <name>Mg(2+)</name>
        <dbReference type="ChEBI" id="CHEBI:18420"/>
    </cofactor>
    <cofactor evidence="21">
        <name>Mn(2+)</name>
        <dbReference type="ChEBI" id="CHEBI:29035"/>
    </cofactor>
    <text evidence="21">Binds 2 divalent metal cations per subunit. Magnesium or manganese.</text>
</comment>
<feature type="binding site" evidence="20">
    <location>
        <position position="259"/>
    </location>
    <ligand>
        <name>Zn(2+)</name>
        <dbReference type="ChEBI" id="CHEBI:29105"/>
        <note>catalytic</note>
    </ligand>
</feature>
<evidence type="ECO:0000256" key="7">
    <source>
        <dbReference type="ARBA" id="ARBA00008976"/>
    </source>
</evidence>
<dbReference type="InterPro" id="IPR032677">
    <property type="entry name" value="GTP_cyclohydro_II"/>
</dbReference>
<keyword evidence="24" id="KW-1185">Reference proteome</keyword>
<dbReference type="PANTHER" id="PTHR21327">
    <property type="entry name" value="GTP CYCLOHYDROLASE II-RELATED"/>
    <property type="match status" value="1"/>
</dbReference>
<evidence type="ECO:0000256" key="11">
    <source>
        <dbReference type="ARBA" id="ARBA00022801"/>
    </source>
</evidence>
<evidence type="ECO:0000256" key="10">
    <source>
        <dbReference type="ARBA" id="ARBA00022741"/>
    </source>
</evidence>
<feature type="binding site" evidence="21">
    <location>
        <begin position="138"/>
        <end position="142"/>
    </location>
    <ligand>
        <name>D-ribulose 5-phosphate</name>
        <dbReference type="ChEBI" id="CHEBI:58121"/>
    </ligand>
</feature>
<comment type="cofactor">
    <cofactor evidence="2">
        <name>Mn(2+)</name>
        <dbReference type="ChEBI" id="CHEBI:29035"/>
    </cofactor>
</comment>
<dbReference type="EC" id="3.5.4.25" evidence="20"/>
<organism evidence="23 24">
    <name type="scientific">Maritalea myrionectae</name>
    <dbReference type="NCBI Taxonomy" id="454601"/>
    <lineage>
        <taxon>Bacteria</taxon>
        <taxon>Pseudomonadati</taxon>
        <taxon>Pseudomonadota</taxon>
        <taxon>Alphaproteobacteria</taxon>
        <taxon>Hyphomicrobiales</taxon>
        <taxon>Devosiaceae</taxon>
        <taxon>Maritalea</taxon>
    </lineage>
</organism>
<dbReference type="CDD" id="cd00641">
    <property type="entry name" value="GTP_cyclohydro2"/>
    <property type="match status" value="1"/>
</dbReference>
<dbReference type="GO" id="GO:0005525">
    <property type="term" value="F:GTP binding"/>
    <property type="evidence" value="ECO:0007669"/>
    <property type="project" value="UniProtKB-KW"/>
</dbReference>
<feature type="active site" description="Proton acceptor" evidence="20">
    <location>
        <position position="333"/>
    </location>
</feature>
<dbReference type="EMBL" id="CP021330">
    <property type="protein sequence ID" value="AVX03731.1"/>
    <property type="molecule type" value="Genomic_DNA"/>
</dbReference>
<protein>
    <recommendedName>
        <fullName evidence="20 21">Multifunctional fusion protein</fullName>
    </recommendedName>
    <domain>
        <recommendedName>
            <fullName evidence="20">GTP cyclohydrolase-2</fullName>
            <ecNumber evidence="20">3.5.4.25</ecNumber>
        </recommendedName>
        <alternativeName>
            <fullName evidence="20">GTP cyclohydrolase II</fullName>
        </alternativeName>
    </domain>
    <domain>
        <recommendedName>
            <fullName evidence="21">3,4-dihydroxy-2-butanone 4-phosphate synthase</fullName>
            <shortName evidence="21">DHBP synthase</shortName>
            <ecNumber evidence="21">4.1.99.12</ecNumber>
        </recommendedName>
    </domain>
</protein>
<dbReference type="Pfam" id="PF00926">
    <property type="entry name" value="DHBP_synthase"/>
    <property type="match status" value="1"/>
</dbReference>
<reference evidence="23 24" key="1">
    <citation type="submission" date="2017-05" db="EMBL/GenBank/DDBJ databases">
        <title>Genome Analysis of Maritalea myrionectae HL2708#5.</title>
        <authorList>
            <consortium name="Cotde Inc.-PKNU"/>
            <person name="Jang D."/>
            <person name="Oh H.-M."/>
        </authorList>
    </citation>
    <scope>NUCLEOTIDE SEQUENCE [LARGE SCALE GENOMIC DNA]</scope>
    <source>
        <strain evidence="23 24">HL2708#5</strain>
    </source>
</reference>
<feature type="binding site" evidence="20">
    <location>
        <position position="356"/>
    </location>
    <ligand>
        <name>GTP</name>
        <dbReference type="ChEBI" id="CHEBI:37565"/>
    </ligand>
</feature>
<evidence type="ECO:0000256" key="13">
    <source>
        <dbReference type="ARBA" id="ARBA00022842"/>
    </source>
</evidence>
<dbReference type="InterPro" id="IPR000422">
    <property type="entry name" value="DHBP_synthase_RibB"/>
</dbReference>
<dbReference type="HAMAP" id="MF_00179">
    <property type="entry name" value="RibA"/>
    <property type="match status" value="1"/>
</dbReference>
<dbReference type="Proteomes" id="UP000258927">
    <property type="component" value="Chromosome"/>
</dbReference>
<dbReference type="SUPFAM" id="SSF55821">
    <property type="entry name" value="YrdC/RibB"/>
    <property type="match status" value="1"/>
</dbReference>
<evidence type="ECO:0000256" key="6">
    <source>
        <dbReference type="ARBA" id="ARBA00005520"/>
    </source>
</evidence>
<feature type="binding site" evidence="20">
    <location>
        <begin position="299"/>
        <end position="301"/>
    </location>
    <ligand>
        <name>GTP</name>
        <dbReference type="ChEBI" id="CHEBI:37565"/>
    </ligand>
</feature>
<dbReference type="GO" id="GO:0008686">
    <property type="term" value="F:3,4-dihydroxy-2-butanone-4-phosphate synthase activity"/>
    <property type="evidence" value="ECO:0007669"/>
    <property type="project" value="UniProtKB-UniRule"/>
</dbReference>
<evidence type="ECO:0000256" key="17">
    <source>
        <dbReference type="ARBA" id="ARBA00023268"/>
    </source>
</evidence>
<dbReference type="InterPro" id="IPR017945">
    <property type="entry name" value="DHBP_synth_RibB-like_a/b_dom"/>
</dbReference>
<comment type="function">
    <text evidence="18 20">Catalyzes the conversion of GTP to 2,5-diamino-6-ribosylamino-4(3H)-pyrimidinone 5'-phosphate (DARP), formate and pyrophosphate.</text>
</comment>
<dbReference type="InterPro" id="IPR000926">
    <property type="entry name" value="RibA"/>
</dbReference>
<evidence type="ECO:0000256" key="9">
    <source>
        <dbReference type="ARBA" id="ARBA00022723"/>
    </source>
</evidence>
<comment type="cofactor">
    <cofactor evidence="20">
        <name>Zn(2+)</name>
        <dbReference type="ChEBI" id="CHEBI:29105"/>
    </cofactor>
    <text evidence="20">Binds 1 zinc ion per subunit.</text>
</comment>
<dbReference type="SUPFAM" id="SSF142695">
    <property type="entry name" value="RibA-like"/>
    <property type="match status" value="1"/>
</dbReference>
<feature type="binding site" evidence="20">
    <location>
        <position position="270"/>
    </location>
    <ligand>
        <name>Zn(2+)</name>
        <dbReference type="ChEBI" id="CHEBI:29105"/>
        <note>catalytic</note>
    </ligand>
</feature>
<feature type="binding site" evidence="20">
    <location>
        <position position="272"/>
    </location>
    <ligand>
        <name>Zn(2+)</name>
        <dbReference type="ChEBI" id="CHEBI:29105"/>
        <note>catalytic</note>
    </ligand>
</feature>
<evidence type="ECO:0000256" key="5">
    <source>
        <dbReference type="ARBA" id="ARBA00004904"/>
    </source>
</evidence>